<gene>
    <name evidence="1" type="ORF">POPTR_019G082100v4</name>
</gene>
<evidence type="ECO:0000313" key="2">
    <source>
        <dbReference type="Proteomes" id="UP000006729"/>
    </source>
</evidence>
<reference evidence="1 2" key="1">
    <citation type="journal article" date="2006" name="Science">
        <title>The genome of black cottonwood, Populus trichocarpa (Torr. &amp; Gray).</title>
        <authorList>
            <person name="Tuskan G.A."/>
            <person name="Difazio S."/>
            <person name="Jansson S."/>
            <person name="Bohlmann J."/>
            <person name="Grigoriev I."/>
            <person name="Hellsten U."/>
            <person name="Putnam N."/>
            <person name="Ralph S."/>
            <person name="Rombauts S."/>
            <person name="Salamov A."/>
            <person name="Schein J."/>
            <person name="Sterck L."/>
            <person name="Aerts A."/>
            <person name="Bhalerao R.R."/>
            <person name="Bhalerao R.P."/>
            <person name="Blaudez D."/>
            <person name="Boerjan W."/>
            <person name="Brun A."/>
            <person name="Brunner A."/>
            <person name="Busov V."/>
            <person name="Campbell M."/>
            <person name="Carlson J."/>
            <person name="Chalot M."/>
            <person name="Chapman J."/>
            <person name="Chen G.L."/>
            <person name="Cooper D."/>
            <person name="Coutinho P.M."/>
            <person name="Couturier J."/>
            <person name="Covert S."/>
            <person name="Cronk Q."/>
            <person name="Cunningham R."/>
            <person name="Davis J."/>
            <person name="Degroeve S."/>
            <person name="Dejardin A."/>
            <person name="Depamphilis C."/>
            <person name="Detter J."/>
            <person name="Dirks B."/>
            <person name="Dubchak I."/>
            <person name="Duplessis S."/>
            <person name="Ehlting J."/>
            <person name="Ellis B."/>
            <person name="Gendler K."/>
            <person name="Goodstein D."/>
            <person name="Gribskov M."/>
            <person name="Grimwood J."/>
            <person name="Groover A."/>
            <person name="Gunter L."/>
            <person name="Hamberger B."/>
            <person name="Heinze B."/>
            <person name="Helariutta Y."/>
            <person name="Henrissat B."/>
            <person name="Holligan D."/>
            <person name="Holt R."/>
            <person name="Huang W."/>
            <person name="Islam-Faridi N."/>
            <person name="Jones S."/>
            <person name="Jones-Rhoades M."/>
            <person name="Jorgensen R."/>
            <person name="Joshi C."/>
            <person name="Kangasjarvi J."/>
            <person name="Karlsson J."/>
            <person name="Kelleher C."/>
            <person name="Kirkpatrick R."/>
            <person name="Kirst M."/>
            <person name="Kohler A."/>
            <person name="Kalluri U."/>
            <person name="Larimer F."/>
            <person name="Leebens-Mack J."/>
            <person name="Leple J.C."/>
            <person name="Locascio P."/>
            <person name="Lou Y."/>
            <person name="Lucas S."/>
            <person name="Martin F."/>
            <person name="Montanini B."/>
            <person name="Napoli C."/>
            <person name="Nelson D.R."/>
            <person name="Nelson C."/>
            <person name="Nieminen K."/>
            <person name="Nilsson O."/>
            <person name="Pereda V."/>
            <person name="Peter G."/>
            <person name="Philippe R."/>
            <person name="Pilate G."/>
            <person name="Poliakov A."/>
            <person name="Razumovskaya J."/>
            <person name="Richardson P."/>
            <person name="Rinaldi C."/>
            <person name="Ritland K."/>
            <person name="Rouze P."/>
            <person name="Ryaboy D."/>
            <person name="Schmutz J."/>
            <person name="Schrader J."/>
            <person name="Segerman B."/>
            <person name="Shin H."/>
            <person name="Siddiqui A."/>
            <person name="Sterky F."/>
            <person name="Terry A."/>
            <person name="Tsai C.J."/>
            <person name="Uberbacher E."/>
            <person name="Unneberg P."/>
            <person name="Vahala J."/>
            <person name="Wall K."/>
            <person name="Wessler S."/>
            <person name="Yang G."/>
            <person name="Yin T."/>
            <person name="Douglas C."/>
            <person name="Marra M."/>
            <person name="Sandberg G."/>
            <person name="Van de Peer Y."/>
            <person name="Rokhsar D."/>
        </authorList>
    </citation>
    <scope>NUCLEOTIDE SEQUENCE [LARGE SCALE GENOMIC DNA]</scope>
    <source>
        <strain evidence="2">cv. Nisqually</strain>
    </source>
</reference>
<proteinExistence type="predicted"/>
<evidence type="ECO:0000313" key="1">
    <source>
        <dbReference type="EMBL" id="KAI9377603.1"/>
    </source>
</evidence>
<comment type="caution">
    <text evidence="1">The sequence shown here is derived from an EMBL/GenBank/DDBJ whole genome shotgun (WGS) entry which is preliminary data.</text>
</comment>
<accession>A0ACC0RKH5</accession>
<name>A0ACC0RKH5_POPTR</name>
<sequence>MPKKAENGGGGGGRARKGHFVVYVGSEMKRFVVPTSYLKNPVFLQLLDKSAEEYGFDNRNGIVLPCDESTFKSLTAFLAKH</sequence>
<dbReference type="Proteomes" id="UP000006729">
    <property type="component" value="Chromosome 19"/>
</dbReference>
<protein>
    <submittedName>
        <fullName evidence="1">Uncharacterized protein</fullName>
    </submittedName>
</protein>
<organism evidence="1 2">
    <name type="scientific">Populus trichocarpa</name>
    <name type="common">Western balsam poplar</name>
    <name type="synonym">Populus balsamifera subsp. trichocarpa</name>
    <dbReference type="NCBI Taxonomy" id="3694"/>
    <lineage>
        <taxon>Eukaryota</taxon>
        <taxon>Viridiplantae</taxon>
        <taxon>Streptophyta</taxon>
        <taxon>Embryophyta</taxon>
        <taxon>Tracheophyta</taxon>
        <taxon>Spermatophyta</taxon>
        <taxon>Magnoliopsida</taxon>
        <taxon>eudicotyledons</taxon>
        <taxon>Gunneridae</taxon>
        <taxon>Pentapetalae</taxon>
        <taxon>rosids</taxon>
        <taxon>fabids</taxon>
        <taxon>Malpighiales</taxon>
        <taxon>Salicaceae</taxon>
        <taxon>Saliceae</taxon>
        <taxon>Populus</taxon>
    </lineage>
</organism>
<dbReference type="EMBL" id="CM009308">
    <property type="protein sequence ID" value="KAI9377603.1"/>
    <property type="molecule type" value="Genomic_DNA"/>
</dbReference>
<keyword evidence="2" id="KW-1185">Reference proteome</keyword>